<evidence type="ECO:0000313" key="3">
    <source>
        <dbReference type="Proteomes" id="UP000829364"/>
    </source>
</evidence>
<feature type="compositionally biased region" description="Low complexity" evidence="1">
    <location>
        <begin position="12"/>
        <end position="48"/>
    </location>
</feature>
<dbReference type="OrthoDB" id="4928209at2759"/>
<evidence type="ECO:0000313" key="2">
    <source>
        <dbReference type="EMBL" id="UNI18499.1"/>
    </source>
</evidence>
<reference evidence="2" key="1">
    <citation type="submission" date="2021-11" db="EMBL/GenBank/DDBJ databases">
        <title>Purpureocillium_takamizusanense_genome.</title>
        <authorList>
            <person name="Nguyen N.-H."/>
        </authorList>
    </citation>
    <scope>NUCLEOTIDE SEQUENCE</scope>
    <source>
        <strain evidence="2">PT3</strain>
    </source>
</reference>
<dbReference type="Proteomes" id="UP000829364">
    <property type="component" value="Chromosome 4"/>
</dbReference>
<proteinExistence type="predicted"/>
<gene>
    <name evidence="2" type="ORF">JDV02_004766</name>
</gene>
<dbReference type="EMBL" id="CP086357">
    <property type="protein sequence ID" value="UNI18499.1"/>
    <property type="molecule type" value="Genomic_DNA"/>
</dbReference>
<dbReference type="GeneID" id="72066717"/>
<feature type="region of interest" description="Disordered" evidence="1">
    <location>
        <begin position="98"/>
        <end position="125"/>
    </location>
</feature>
<accession>A0A9Q8VB41</accession>
<sequence length="172" mass="17463">MPFPRAFSGSLPRAAAAGRRTTAPPGGRPVLSPATAAPTGPHPHQAQQVRGVKDDLGGPGGQQPPPQKPSGTDALRRNWVPFGGAALLLLGAYAYLTGGGPTDKPSGMPALPPETETAVGVGGVGGVGREVSPAAVEEAAGRLAKRLEDKESATLARLSGRRKSEFGSFRSE</sequence>
<feature type="region of interest" description="Disordered" evidence="1">
    <location>
        <begin position="1"/>
        <end position="77"/>
    </location>
</feature>
<keyword evidence="3" id="KW-1185">Reference proteome</keyword>
<dbReference type="KEGG" id="ptkz:JDV02_004766"/>
<dbReference type="RefSeq" id="XP_047841980.1">
    <property type="nucleotide sequence ID" value="XM_047986000.1"/>
</dbReference>
<name>A0A9Q8VB41_9HYPO</name>
<evidence type="ECO:0000256" key="1">
    <source>
        <dbReference type="SAM" id="MobiDB-lite"/>
    </source>
</evidence>
<dbReference type="AlphaFoldDB" id="A0A9Q8VB41"/>
<protein>
    <submittedName>
        <fullName evidence="2">Uncharacterized protein</fullName>
    </submittedName>
</protein>
<organism evidence="2 3">
    <name type="scientific">Purpureocillium takamizusanense</name>
    <dbReference type="NCBI Taxonomy" id="2060973"/>
    <lineage>
        <taxon>Eukaryota</taxon>
        <taxon>Fungi</taxon>
        <taxon>Dikarya</taxon>
        <taxon>Ascomycota</taxon>
        <taxon>Pezizomycotina</taxon>
        <taxon>Sordariomycetes</taxon>
        <taxon>Hypocreomycetidae</taxon>
        <taxon>Hypocreales</taxon>
        <taxon>Ophiocordycipitaceae</taxon>
        <taxon>Purpureocillium</taxon>
    </lineage>
</organism>